<protein>
    <recommendedName>
        <fullName evidence="3">DUF3768 domain-containing protein</fullName>
    </recommendedName>
</protein>
<accession>A0A1I3SUP1</accession>
<proteinExistence type="predicted"/>
<dbReference type="InterPro" id="IPR022243">
    <property type="entry name" value="DUF3768"/>
</dbReference>
<name>A0A1I3SUP1_9HYPH</name>
<evidence type="ECO:0000313" key="1">
    <source>
        <dbReference type="EMBL" id="SFJ62525.1"/>
    </source>
</evidence>
<dbReference type="EMBL" id="FORF01000036">
    <property type="protein sequence ID" value="SFJ62525.1"/>
    <property type="molecule type" value="Genomic_DNA"/>
</dbReference>
<reference evidence="2" key="1">
    <citation type="submission" date="2016-10" db="EMBL/GenBank/DDBJ databases">
        <authorList>
            <person name="Varghese N."/>
            <person name="Submissions S."/>
        </authorList>
    </citation>
    <scope>NUCLEOTIDE SEQUENCE [LARGE SCALE GENOMIC DNA]</scope>
    <source>
        <strain evidence="2">DSM 21857</strain>
    </source>
</reference>
<evidence type="ECO:0000313" key="2">
    <source>
        <dbReference type="Proteomes" id="UP000242763"/>
    </source>
</evidence>
<sequence length="116" mass="13084">MTNPQTAPPRPRPTIAELNDAFRSSFLFGEVLVTQGIIALPDDDRRAVIAKVQRFDAFTPDNDPYGEHDFGSFDQAGVKVFWKIDYYNPSMTGGSEDPADVKKTRRVLTIMLAREY</sequence>
<dbReference type="RefSeq" id="WP_091525001.1">
    <property type="nucleotide sequence ID" value="NZ_FORF01000036.1"/>
</dbReference>
<organism evidence="1 2">
    <name type="scientific">Aquamicrobium aerolatum DSM 21857</name>
    <dbReference type="NCBI Taxonomy" id="1121003"/>
    <lineage>
        <taxon>Bacteria</taxon>
        <taxon>Pseudomonadati</taxon>
        <taxon>Pseudomonadota</taxon>
        <taxon>Alphaproteobacteria</taxon>
        <taxon>Hyphomicrobiales</taxon>
        <taxon>Phyllobacteriaceae</taxon>
        <taxon>Aerobium</taxon>
    </lineage>
</organism>
<dbReference type="STRING" id="1121003.SAMN03080618_03486"/>
<dbReference type="Pfam" id="PF12599">
    <property type="entry name" value="DUF3768"/>
    <property type="match status" value="1"/>
</dbReference>
<dbReference type="Proteomes" id="UP000242763">
    <property type="component" value="Unassembled WGS sequence"/>
</dbReference>
<dbReference type="AlphaFoldDB" id="A0A1I3SUP1"/>
<dbReference type="OrthoDB" id="1495368at2"/>
<keyword evidence="2" id="KW-1185">Reference proteome</keyword>
<gene>
    <name evidence="1" type="ORF">SAMN03080618_03486</name>
</gene>
<evidence type="ECO:0008006" key="3">
    <source>
        <dbReference type="Google" id="ProtNLM"/>
    </source>
</evidence>